<evidence type="ECO:0008006" key="3">
    <source>
        <dbReference type="Google" id="ProtNLM"/>
    </source>
</evidence>
<gene>
    <name evidence="1" type="ORF">ABNX05_11105</name>
</gene>
<keyword evidence="2" id="KW-1185">Reference proteome</keyword>
<accession>A0ABV1MRM0</accession>
<evidence type="ECO:0000313" key="1">
    <source>
        <dbReference type="EMBL" id="MEQ6355166.1"/>
    </source>
</evidence>
<evidence type="ECO:0000313" key="2">
    <source>
        <dbReference type="Proteomes" id="UP001478862"/>
    </source>
</evidence>
<sequence length="62" mass="7474">MKNMLIKDFLENIPKKQYVVITHNYKPLFKGYKTRFSEFELLDREIFQVSARAVNELHISIK</sequence>
<reference evidence="1 2" key="1">
    <citation type="submission" date="2024-06" db="EMBL/GenBank/DDBJ databases">
        <title>Lysinibacillus zambalefons sp. nov., a Novel Firmicute Isolated from the Poon Bato Zambales Hyperalkaline Spring.</title>
        <authorList>
            <person name="Aja J.A."/>
            <person name="Lazaro J.E.H."/>
            <person name="Llorin L.D."/>
            <person name="Lim K.R."/>
            <person name="Teodosio J."/>
            <person name="Dalisay D.S."/>
        </authorList>
    </citation>
    <scope>NUCLEOTIDE SEQUENCE [LARGE SCALE GENOMIC DNA]</scope>
    <source>
        <strain evidence="1 2">M3</strain>
    </source>
</reference>
<protein>
    <recommendedName>
        <fullName evidence="3">Transposase</fullName>
    </recommendedName>
</protein>
<proteinExistence type="predicted"/>
<name>A0ABV1MRM0_9BACI</name>
<comment type="caution">
    <text evidence="1">The sequence shown here is derived from an EMBL/GenBank/DDBJ whole genome shotgun (WGS) entry which is preliminary data.</text>
</comment>
<dbReference type="EMBL" id="JBEGDG010000007">
    <property type="protein sequence ID" value="MEQ6355166.1"/>
    <property type="molecule type" value="Genomic_DNA"/>
</dbReference>
<organism evidence="1 2">
    <name type="scientific">Lysinibacillus zambalensis</name>
    <dbReference type="NCBI Taxonomy" id="3160866"/>
    <lineage>
        <taxon>Bacteria</taxon>
        <taxon>Bacillati</taxon>
        <taxon>Bacillota</taxon>
        <taxon>Bacilli</taxon>
        <taxon>Bacillales</taxon>
        <taxon>Bacillaceae</taxon>
        <taxon>Lysinibacillus</taxon>
    </lineage>
</organism>
<dbReference type="Proteomes" id="UP001478862">
    <property type="component" value="Unassembled WGS sequence"/>
</dbReference>